<keyword evidence="3 6" id="KW-0732">Signal</keyword>
<comment type="caution">
    <text evidence="7">The sequence shown here is derived from an EMBL/GenBank/DDBJ whole genome shotgun (WGS) entry which is preliminary data.</text>
</comment>
<dbReference type="AlphaFoldDB" id="A0A1H9QKU5"/>
<evidence type="ECO:0000256" key="6">
    <source>
        <dbReference type="SAM" id="SignalP"/>
    </source>
</evidence>
<dbReference type="Pfam" id="PF03480">
    <property type="entry name" value="DctP"/>
    <property type="match status" value="1"/>
</dbReference>
<dbReference type="CDD" id="cd13603">
    <property type="entry name" value="PBP2_TRAP_Siap_TeaA_like"/>
    <property type="match status" value="1"/>
</dbReference>
<dbReference type="PANTHER" id="PTHR33376:SF7">
    <property type="entry name" value="C4-DICARBOXYLATE-BINDING PROTEIN DCTB"/>
    <property type="match status" value="1"/>
</dbReference>
<name>A0A1H9QKU5_9BACI</name>
<feature type="region of interest" description="Disordered" evidence="5">
    <location>
        <begin position="335"/>
        <end position="355"/>
    </location>
</feature>
<evidence type="ECO:0000256" key="1">
    <source>
        <dbReference type="ARBA" id="ARBA00009023"/>
    </source>
</evidence>
<dbReference type="EMBL" id="FOGV01000003">
    <property type="protein sequence ID" value="SER61058.1"/>
    <property type="molecule type" value="Genomic_DNA"/>
</dbReference>
<evidence type="ECO:0000256" key="2">
    <source>
        <dbReference type="ARBA" id="ARBA00022448"/>
    </source>
</evidence>
<comment type="similarity">
    <text evidence="1">Belongs to the bacterial solute-binding protein 7 family.</text>
</comment>
<dbReference type="NCBIfam" id="TIGR00787">
    <property type="entry name" value="dctP"/>
    <property type="match status" value="1"/>
</dbReference>
<dbReference type="PANTHER" id="PTHR33376">
    <property type="match status" value="1"/>
</dbReference>
<dbReference type="GO" id="GO:0030288">
    <property type="term" value="C:outer membrane-bounded periplasmic space"/>
    <property type="evidence" value="ECO:0007669"/>
    <property type="project" value="InterPro"/>
</dbReference>
<dbReference type="NCBIfam" id="NF037995">
    <property type="entry name" value="TRAP_S1"/>
    <property type="match status" value="1"/>
</dbReference>
<evidence type="ECO:0000313" key="7">
    <source>
        <dbReference type="EMBL" id="SER61058.1"/>
    </source>
</evidence>
<dbReference type="InterPro" id="IPR038404">
    <property type="entry name" value="TRAP_DctP_sf"/>
</dbReference>
<keyword evidence="2" id="KW-0813">Transport</keyword>
<dbReference type="GO" id="GO:0055085">
    <property type="term" value="P:transmembrane transport"/>
    <property type="evidence" value="ECO:0007669"/>
    <property type="project" value="InterPro"/>
</dbReference>
<accession>A0A1H9QKU5</accession>
<protein>
    <submittedName>
        <fullName evidence="7">C4-dicarboxylate-binding protein DctP</fullName>
    </submittedName>
</protein>
<proteinExistence type="inferred from homology"/>
<dbReference type="RefSeq" id="WP_245729710.1">
    <property type="nucleotide sequence ID" value="NZ_FOGV01000003.1"/>
</dbReference>
<evidence type="ECO:0000256" key="4">
    <source>
        <dbReference type="SAM" id="Coils"/>
    </source>
</evidence>
<dbReference type="PROSITE" id="PS51257">
    <property type="entry name" value="PROKAR_LIPOPROTEIN"/>
    <property type="match status" value="1"/>
</dbReference>
<feature type="coiled-coil region" evidence="4">
    <location>
        <begin position="294"/>
        <end position="321"/>
    </location>
</feature>
<evidence type="ECO:0000256" key="3">
    <source>
        <dbReference type="ARBA" id="ARBA00022729"/>
    </source>
</evidence>
<evidence type="ECO:0000256" key="5">
    <source>
        <dbReference type="SAM" id="MobiDB-lite"/>
    </source>
</evidence>
<dbReference type="STRING" id="1464123.SAMN05444126_10360"/>
<dbReference type="InterPro" id="IPR018389">
    <property type="entry name" value="DctP_fam"/>
</dbReference>
<dbReference type="Gene3D" id="3.40.190.170">
    <property type="entry name" value="Bacterial extracellular solute-binding protein, family 7"/>
    <property type="match status" value="1"/>
</dbReference>
<sequence length="373" mass="41423">MRSLKMYAGLSSALVLALAGCGDGENGNEADGNNDANNVNNEADNNDAANNNDTAAEDYQELEITFSHNQPEGSPEYVGARAFEEFVEEESGGAVTVDMYPDSQMGSLREQVESTQIGEIDITMQPSAVVSPFVDDVKLVDLPYLWPEDIDQKYEVQDSEAGEELLGSLDEGGFSGLGYWPGGFKLFTTNGQEIHEPSDFEGLTMRTMESPTLINQYESWGGNAEPVPYAEVYNALQQGVVDGQENPLQTIYLNDFHEVQDYVIESYHGTMTYLLMANQGWFDALDEATQNLIREAEEVGVEAARENLAETEDEFRTNIQESDAEYYELTEEERDAFREASQDMHQDEVEGSEQQQELLDGLYDEIESVTGGE</sequence>
<feature type="signal peptide" evidence="6">
    <location>
        <begin position="1"/>
        <end position="19"/>
    </location>
</feature>
<feature type="chain" id="PRO_5039596076" evidence="6">
    <location>
        <begin position="20"/>
        <end position="373"/>
    </location>
</feature>
<dbReference type="Proteomes" id="UP000199318">
    <property type="component" value="Unassembled WGS sequence"/>
</dbReference>
<dbReference type="InterPro" id="IPR004682">
    <property type="entry name" value="TRAP_DctP"/>
</dbReference>
<organism evidence="7 8">
    <name type="scientific">Salisediminibacterium halotolerans</name>
    <dbReference type="NCBI Taxonomy" id="517425"/>
    <lineage>
        <taxon>Bacteria</taxon>
        <taxon>Bacillati</taxon>
        <taxon>Bacillota</taxon>
        <taxon>Bacilli</taxon>
        <taxon>Bacillales</taxon>
        <taxon>Bacillaceae</taxon>
        <taxon>Salisediminibacterium</taxon>
    </lineage>
</organism>
<keyword evidence="4" id="KW-0175">Coiled coil</keyword>
<gene>
    <name evidence="7" type="ORF">SAMN05444126_10360</name>
</gene>
<evidence type="ECO:0000313" key="8">
    <source>
        <dbReference type="Proteomes" id="UP000199318"/>
    </source>
</evidence>
<feature type="region of interest" description="Disordered" evidence="5">
    <location>
        <begin position="28"/>
        <end position="52"/>
    </location>
</feature>
<reference evidence="8" key="1">
    <citation type="submission" date="2016-10" db="EMBL/GenBank/DDBJ databases">
        <authorList>
            <person name="de Groot N.N."/>
        </authorList>
    </citation>
    <scope>NUCLEOTIDE SEQUENCE [LARGE SCALE GENOMIC DNA]</scope>
    <source>
        <strain evidence="8">10nlg</strain>
    </source>
</reference>
<keyword evidence="8" id="KW-1185">Reference proteome</keyword>
<feature type="compositionally biased region" description="Basic and acidic residues" evidence="5">
    <location>
        <begin position="335"/>
        <end position="348"/>
    </location>
</feature>